<dbReference type="Proteomes" id="UP000292693">
    <property type="component" value="Unassembled WGS sequence"/>
</dbReference>
<keyword evidence="1" id="KW-0472">Membrane</keyword>
<feature type="transmembrane region" description="Helical" evidence="1">
    <location>
        <begin position="75"/>
        <end position="93"/>
    </location>
</feature>
<feature type="transmembrane region" description="Helical" evidence="1">
    <location>
        <begin position="21"/>
        <end position="44"/>
    </location>
</feature>
<feature type="transmembrane region" description="Helical" evidence="1">
    <location>
        <begin position="334"/>
        <end position="356"/>
    </location>
</feature>
<dbReference type="AlphaFoldDB" id="A0A8G2E580"/>
<evidence type="ECO:0000313" key="2">
    <source>
        <dbReference type="EMBL" id="RZE23819.1"/>
    </source>
</evidence>
<feature type="transmembrane region" description="Helical" evidence="1">
    <location>
        <begin position="311"/>
        <end position="328"/>
    </location>
</feature>
<feature type="transmembrane region" description="Helical" evidence="1">
    <location>
        <begin position="368"/>
        <end position="385"/>
    </location>
</feature>
<gene>
    <name evidence="2" type="ORF">C0Q92_13620</name>
</gene>
<proteinExistence type="predicted"/>
<reference evidence="2 3" key="1">
    <citation type="submission" date="2017-12" db="EMBL/GenBank/DDBJ databases">
        <title>Population genomics insights into the ecological differentiation and adaptive evolution in streptomycetes.</title>
        <authorList>
            <person name="Li Y."/>
            <person name="Huang Y."/>
        </authorList>
    </citation>
    <scope>NUCLEOTIDE SEQUENCE [LARGE SCALE GENOMIC DNA]</scope>
    <source>
        <strain evidence="2 3">NBRC 100770</strain>
    </source>
</reference>
<evidence type="ECO:0000313" key="3">
    <source>
        <dbReference type="Proteomes" id="UP000292693"/>
    </source>
</evidence>
<dbReference type="RefSeq" id="WP_129805600.1">
    <property type="nucleotide sequence ID" value="NZ_PKLL01000014.1"/>
</dbReference>
<dbReference type="EMBL" id="PKLL01000014">
    <property type="protein sequence ID" value="RZE23819.1"/>
    <property type="molecule type" value="Genomic_DNA"/>
</dbReference>
<accession>A0A8G2E580</accession>
<protein>
    <submittedName>
        <fullName evidence="2">Amino acid:polyamine antiporter</fullName>
    </submittedName>
</protein>
<evidence type="ECO:0000256" key="1">
    <source>
        <dbReference type="SAM" id="Phobius"/>
    </source>
</evidence>
<keyword evidence="1" id="KW-0812">Transmembrane</keyword>
<feature type="transmembrane region" description="Helical" evidence="1">
    <location>
        <begin position="99"/>
        <end position="123"/>
    </location>
</feature>
<feature type="transmembrane region" description="Helical" evidence="1">
    <location>
        <begin position="232"/>
        <end position="253"/>
    </location>
</feature>
<organism evidence="2 3">
    <name type="scientific">Streptomyces albidoflavus</name>
    <dbReference type="NCBI Taxonomy" id="1886"/>
    <lineage>
        <taxon>Bacteria</taxon>
        <taxon>Bacillati</taxon>
        <taxon>Actinomycetota</taxon>
        <taxon>Actinomycetes</taxon>
        <taxon>Kitasatosporales</taxon>
        <taxon>Streptomycetaceae</taxon>
        <taxon>Streptomyces</taxon>
        <taxon>Streptomyces albidoflavus group</taxon>
    </lineage>
</organism>
<feature type="transmembrane region" description="Helical" evidence="1">
    <location>
        <begin position="135"/>
        <end position="155"/>
    </location>
</feature>
<comment type="caution">
    <text evidence="2">The sequence shown here is derived from an EMBL/GenBank/DDBJ whole genome shotgun (WGS) entry which is preliminary data.</text>
</comment>
<feature type="transmembrane region" description="Helical" evidence="1">
    <location>
        <begin position="50"/>
        <end position="70"/>
    </location>
</feature>
<feature type="transmembrane region" description="Helical" evidence="1">
    <location>
        <begin position="273"/>
        <end position="291"/>
    </location>
</feature>
<name>A0A8G2E580_9ACTN</name>
<feature type="transmembrane region" description="Helical" evidence="1">
    <location>
        <begin position="200"/>
        <end position="220"/>
    </location>
</feature>
<keyword evidence="1" id="KW-1133">Transmembrane helix</keyword>
<sequence>MEPTSEAVRVRNTGHPPAPALAGQVAAGVLGAGMLVMPSVVASLTGEGALLVWSAHLVLGATVSLLLALLVRTRLTPATLAGTVGALLGGWAARAVDGVFAVAFTAGQAAIAWFAATCLLTAAQGAPPRPGTAGLLLALALLVVAVAAALTPLQLPAAVLRLRPWAAGAVALACVAWSVPGQAAAGAPTSLAPPGLTGAGAWWLALAALFFAGVGWEVVTSAVPGTGAGARSVAGGVALGAAGVAVVHLGLAAVQQAAGGPPGREPAAAPLRWVLAGAATAVLLSYCFTNVRTAARIAARLRPDGAGPSRALVAAVGVACCVFAWLGAREGGIPLLLLGPAAAAVTGYALGAVAAVRRGGPGLRCTGVLVLLALAATVVLTVPSLRGA</sequence>